<reference evidence="2 3" key="1">
    <citation type="journal article" date="2019" name="New Phytol.">
        <title>Comparative genomics reveals unique wood-decay strategies and fruiting body development in the Schizophyllaceae.</title>
        <authorList>
            <person name="Almasi E."/>
            <person name="Sahu N."/>
            <person name="Krizsan K."/>
            <person name="Balint B."/>
            <person name="Kovacs G.M."/>
            <person name="Kiss B."/>
            <person name="Cseklye J."/>
            <person name="Drula E."/>
            <person name="Henrissat B."/>
            <person name="Nagy I."/>
            <person name="Chovatia M."/>
            <person name="Adam C."/>
            <person name="LaButti K."/>
            <person name="Lipzen A."/>
            <person name="Riley R."/>
            <person name="Grigoriev I.V."/>
            <person name="Nagy L.G."/>
        </authorList>
    </citation>
    <scope>NUCLEOTIDE SEQUENCE [LARGE SCALE GENOMIC DNA]</scope>
    <source>
        <strain evidence="2 3">NL-1724</strain>
    </source>
</reference>
<evidence type="ECO:0000313" key="3">
    <source>
        <dbReference type="Proteomes" id="UP000320762"/>
    </source>
</evidence>
<dbReference type="Proteomes" id="UP000320762">
    <property type="component" value="Unassembled WGS sequence"/>
</dbReference>
<sequence>MCVIISDSHIPHTVFYYLPAHCFLTSVCGHVTSIRGAQFKISRVPSGLTLLVHFLSACILCLTPLGAAEATLLWYA</sequence>
<dbReference type="EMBL" id="VDMD01000012">
    <property type="protein sequence ID" value="TRM62701.1"/>
    <property type="molecule type" value="Genomic_DNA"/>
</dbReference>
<evidence type="ECO:0000313" key="2">
    <source>
        <dbReference type="EMBL" id="TRM62701.1"/>
    </source>
</evidence>
<keyword evidence="1" id="KW-0812">Transmembrane</keyword>
<gene>
    <name evidence="2" type="ORF">BD626DRAFT_498171</name>
</gene>
<protein>
    <submittedName>
        <fullName evidence="2">Uncharacterized protein</fullName>
    </submittedName>
</protein>
<dbReference type="AlphaFoldDB" id="A0A550CD16"/>
<comment type="caution">
    <text evidence="2">The sequence shown here is derived from an EMBL/GenBank/DDBJ whole genome shotgun (WGS) entry which is preliminary data.</text>
</comment>
<keyword evidence="3" id="KW-1185">Reference proteome</keyword>
<keyword evidence="1" id="KW-0472">Membrane</keyword>
<organism evidence="2 3">
    <name type="scientific">Schizophyllum amplum</name>
    <dbReference type="NCBI Taxonomy" id="97359"/>
    <lineage>
        <taxon>Eukaryota</taxon>
        <taxon>Fungi</taxon>
        <taxon>Dikarya</taxon>
        <taxon>Basidiomycota</taxon>
        <taxon>Agaricomycotina</taxon>
        <taxon>Agaricomycetes</taxon>
        <taxon>Agaricomycetidae</taxon>
        <taxon>Agaricales</taxon>
        <taxon>Schizophyllaceae</taxon>
        <taxon>Schizophyllum</taxon>
    </lineage>
</organism>
<accession>A0A550CD16</accession>
<proteinExistence type="predicted"/>
<keyword evidence="1" id="KW-1133">Transmembrane helix</keyword>
<feature type="transmembrane region" description="Helical" evidence="1">
    <location>
        <begin position="50"/>
        <end position="75"/>
    </location>
</feature>
<evidence type="ECO:0000256" key="1">
    <source>
        <dbReference type="SAM" id="Phobius"/>
    </source>
</evidence>
<name>A0A550CD16_9AGAR</name>